<accession>A0AAV3YGU3</accession>
<protein>
    <submittedName>
        <fullName evidence="1">Uncharacterized protein</fullName>
    </submittedName>
</protein>
<sequence length="117" mass="13143">MHCEVITLGNILQTVCKKPLVHYVGFGKAADFTAIKNHSVLHTSMSLLDGSHCHRIRTPRSLVDIKPSSVKLFSTSKTDIHYAKYDFASPAFFPLQSELLTTFIFKTPPQIANLLWL</sequence>
<dbReference type="AlphaFoldDB" id="A0AAV3YGU3"/>
<organism evidence="1 2">
    <name type="scientific">Plakobranchus ocellatus</name>
    <dbReference type="NCBI Taxonomy" id="259542"/>
    <lineage>
        <taxon>Eukaryota</taxon>
        <taxon>Metazoa</taxon>
        <taxon>Spiralia</taxon>
        <taxon>Lophotrochozoa</taxon>
        <taxon>Mollusca</taxon>
        <taxon>Gastropoda</taxon>
        <taxon>Heterobranchia</taxon>
        <taxon>Euthyneura</taxon>
        <taxon>Panpulmonata</taxon>
        <taxon>Sacoglossa</taxon>
        <taxon>Placobranchoidea</taxon>
        <taxon>Plakobranchidae</taxon>
        <taxon>Plakobranchus</taxon>
    </lineage>
</organism>
<name>A0AAV3YGU3_9GAST</name>
<comment type="caution">
    <text evidence="1">The sequence shown here is derived from an EMBL/GenBank/DDBJ whole genome shotgun (WGS) entry which is preliminary data.</text>
</comment>
<proteinExistence type="predicted"/>
<reference evidence="1 2" key="1">
    <citation type="journal article" date="2021" name="Elife">
        <title>Chloroplast acquisition without the gene transfer in kleptoplastic sea slugs, Plakobranchus ocellatus.</title>
        <authorList>
            <person name="Maeda T."/>
            <person name="Takahashi S."/>
            <person name="Yoshida T."/>
            <person name="Shimamura S."/>
            <person name="Takaki Y."/>
            <person name="Nagai Y."/>
            <person name="Toyoda A."/>
            <person name="Suzuki Y."/>
            <person name="Arimoto A."/>
            <person name="Ishii H."/>
            <person name="Satoh N."/>
            <person name="Nishiyama T."/>
            <person name="Hasebe M."/>
            <person name="Maruyama T."/>
            <person name="Minagawa J."/>
            <person name="Obokata J."/>
            <person name="Shigenobu S."/>
        </authorList>
    </citation>
    <scope>NUCLEOTIDE SEQUENCE [LARGE SCALE GENOMIC DNA]</scope>
</reference>
<dbReference type="Proteomes" id="UP000735302">
    <property type="component" value="Unassembled WGS sequence"/>
</dbReference>
<evidence type="ECO:0000313" key="1">
    <source>
        <dbReference type="EMBL" id="GFN81729.1"/>
    </source>
</evidence>
<dbReference type="EMBL" id="BLXT01000945">
    <property type="protein sequence ID" value="GFN81729.1"/>
    <property type="molecule type" value="Genomic_DNA"/>
</dbReference>
<keyword evidence="2" id="KW-1185">Reference proteome</keyword>
<evidence type="ECO:0000313" key="2">
    <source>
        <dbReference type="Proteomes" id="UP000735302"/>
    </source>
</evidence>
<gene>
    <name evidence="1" type="ORF">PoB_000823500</name>
</gene>